<keyword evidence="3" id="KW-0808">Transferase</keyword>
<feature type="domain" description="Glycosyl transferase family 1" evidence="1">
    <location>
        <begin position="175"/>
        <end position="326"/>
    </location>
</feature>
<evidence type="ECO:0000259" key="1">
    <source>
        <dbReference type="Pfam" id="PF00534"/>
    </source>
</evidence>
<reference evidence="3 4" key="1">
    <citation type="submission" date="2020-10" db="EMBL/GenBank/DDBJ databases">
        <title>The genome of sulfurovum sp.</title>
        <authorList>
            <person name="Xie S."/>
            <person name="Shao Z."/>
            <person name="Jiang L."/>
        </authorList>
    </citation>
    <scope>NUCLEOTIDE SEQUENCE [LARGE SCALE GENOMIC DNA]</scope>
    <source>
        <strain evidence="3 4">ST-419</strain>
    </source>
</reference>
<keyword evidence="4" id="KW-1185">Reference proteome</keyword>
<dbReference type="Proteomes" id="UP000595074">
    <property type="component" value="Chromosome"/>
</dbReference>
<dbReference type="InterPro" id="IPR050194">
    <property type="entry name" value="Glycosyltransferase_grp1"/>
</dbReference>
<dbReference type="InterPro" id="IPR028098">
    <property type="entry name" value="Glyco_trans_4-like_N"/>
</dbReference>
<dbReference type="Pfam" id="PF13439">
    <property type="entry name" value="Glyco_transf_4"/>
    <property type="match status" value="1"/>
</dbReference>
<gene>
    <name evidence="3" type="ORF">IMZ28_02310</name>
</gene>
<name>A0A7M1S7K4_9BACT</name>
<evidence type="ECO:0000313" key="3">
    <source>
        <dbReference type="EMBL" id="QOR62330.1"/>
    </source>
</evidence>
<dbReference type="KEGG" id="sinu:IMZ28_02310"/>
<proteinExistence type="predicted"/>
<dbReference type="EMBL" id="CP063164">
    <property type="protein sequence ID" value="QOR62330.1"/>
    <property type="molecule type" value="Genomic_DNA"/>
</dbReference>
<organism evidence="3 4">
    <name type="scientific">Sulfurovum indicum</name>
    <dbReference type="NCBI Taxonomy" id="2779528"/>
    <lineage>
        <taxon>Bacteria</taxon>
        <taxon>Pseudomonadati</taxon>
        <taxon>Campylobacterota</taxon>
        <taxon>Epsilonproteobacteria</taxon>
        <taxon>Campylobacterales</taxon>
        <taxon>Sulfurovaceae</taxon>
        <taxon>Sulfurovum</taxon>
    </lineage>
</organism>
<dbReference type="GO" id="GO:0016758">
    <property type="term" value="F:hexosyltransferase activity"/>
    <property type="evidence" value="ECO:0007669"/>
    <property type="project" value="TreeGrafter"/>
</dbReference>
<dbReference type="PANTHER" id="PTHR45947:SF3">
    <property type="entry name" value="SULFOQUINOVOSYL TRANSFERASE SQD2"/>
    <property type="match status" value="1"/>
</dbReference>
<protein>
    <submittedName>
        <fullName evidence="3">Glycosyltransferase family 4 protein</fullName>
    </submittedName>
</protein>
<dbReference type="PANTHER" id="PTHR45947">
    <property type="entry name" value="SULFOQUINOVOSYL TRANSFERASE SQD2"/>
    <property type="match status" value="1"/>
</dbReference>
<accession>A0A7M1S7K4</accession>
<evidence type="ECO:0000259" key="2">
    <source>
        <dbReference type="Pfam" id="PF13439"/>
    </source>
</evidence>
<dbReference type="InterPro" id="IPR001296">
    <property type="entry name" value="Glyco_trans_1"/>
</dbReference>
<dbReference type="SUPFAM" id="SSF53756">
    <property type="entry name" value="UDP-Glycosyltransferase/glycogen phosphorylase"/>
    <property type="match status" value="1"/>
</dbReference>
<dbReference type="CDD" id="cd03819">
    <property type="entry name" value="GT4_WavL-like"/>
    <property type="match status" value="1"/>
</dbReference>
<dbReference type="Pfam" id="PF00534">
    <property type="entry name" value="Glycos_transf_1"/>
    <property type="match status" value="1"/>
</dbReference>
<dbReference type="Gene3D" id="3.40.50.2000">
    <property type="entry name" value="Glycogen Phosphorylase B"/>
    <property type="match status" value="2"/>
</dbReference>
<feature type="domain" description="Glycosyltransferase subfamily 4-like N-terminal" evidence="2">
    <location>
        <begin position="13"/>
        <end position="163"/>
    </location>
</feature>
<sequence>MKIVQLLPELNEGGVERGVVELNRELVKLGHESVVVSAGGKLASQIDKDGGKHIVSDICSKNLFTAPLRMINLRKILTGVQPDIIHARSRVPAWLAYWANRTLKIPFVTTVHGFNSVSAYSAIMTKGDRVICVSGAIREYIQKHYNTPEEKISIIPRGIDLDKFNPEKTDHVFMESFKQKYGLKEKFIVTTVGRITQLKDLETFIRAIALLKKEMPHITGVIVGGVREDKESYFESLKDLVERLHLEEHIVFTGSQSNVAEIYALSDVVVSSSKKPESFGRSVAEAIAMNRPVVATGHGGVLDIVKEGENGFFYAVGEHKGLAENIVLASRLFFDGYGYIATHFSLAQMVDKTLNVYKAVHK</sequence>
<dbReference type="RefSeq" id="WP_197549051.1">
    <property type="nucleotide sequence ID" value="NZ_CP063164.1"/>
</dbReference>
<dbReference type="AlphaFoldDB" id="A0A7M1S7K4"/>
<evidence type="ECO:0000313" key="4">
    <source>
        <dbReference type="Proteomes" id="UP000595074"/>
    </source>
</evidence>